<dbReference type="EMBL" id="CAJNOJ010000003">
    <property type="protein sequence ID" value="CAF0735377.1"/>
    <property type="molecule type" value="Genomic_DNA"/>
</dbReference>
<dbReference type="PANTHER" id="PTHR11232">
    <property type="entry name" value="PHOSPHOTYROSINE INTERACTION DOMAIN-CONTAINING FAMILY MEMBER"/>
    <property type="match status" value="1"/>
</dbReference>
<feature type="compositionally biased region" description="Low complexity" evidence="1">
    <location>
        <begin position="662"/>
        <end position="677"/>
    </location>
</feature>
<feature type="compositionally biased region" description="Low complexity" evidence="1">
    <location>
        <begin position="255"/>
        <end position="269"/>
    </location>
</feature>
<name>A0A813N9W5_ADIRI</name>
<dbReference type="Gene3D" id="2.30.29.30">
    <property type="entry name" value="Pleckstrin-homology domain (PH domain)/Phosphotyrosine-binding domain (PTB)"/>
    <property type="match status" value="2"/>
</dbReference>
<accession>A0A813N9W5</accession>
<feature type="region of interest" description="Disordered" evidence="1">
    <location>
        <begin position="203"/>
        <end position="270"/>
    </location>
</feature>
<reference evidence="3" key="1">
    <citation type="submission" date="2021-02" db="EMBL/GenBank/DDBJ databases">
        <authorList>
            <person name="Nowell W R."/>
        </authorList>
    </citation>
    <scope>NUCLEOTIDE SEQUENCE</scope>
</reference>
<protein>
    <recommendedName>
        <fullName evidence="2">PID domain-containing protein</fullName>
    </recommendedName>
</protein>
<dbReference type="SUPFAM" id="SSF50729">
    <property type="entry name" value="PH domain-like"/>
    <property type="match status" value="1"/>
</dbReference>
<dbReference type="InterPro" id="IPR006020">
    <property type="entry name" value="PTB/PI_dom"/>
</dbReference>
<dbReference type="AlphaFoldDB" id="A0A813N9W5"/>
<dbReference type="OrthoDB" id="10039052at2759"/>
<dbReference type="SMART" id="SM00462">
    <property type="entry name" value="PTB"/>
    <property type="match status" value="1"/>
</dbReference>
<evidence type="ECO:0000313" key="3">
    <source>
        <dbReference type="EMBL" id="CAF0735377.1"/>
    </source>
</evidence>
<feature type="compositionally biased region" description="Polar residues" evidence="1">
    <location>
        <begin position="241"/>
        <end position="254"/>
    </location>
</feature>
<dbReference type="PROSITE" id="PS01179">
    <property type="entry name" value="PID"/>
    <property type="match status" value="1"/>
</dbReference>
<comment type="caution">
    <text evidence="3">The sequence shown here is derived from an EMBL/GenBank/DDBJ whole genome shotgun (WGS) entry which is preliminary data.</text>
</comment>
<dbReference type="InterPro" id="IPR011993">
    <property type="entry name" value="PH-like_dom_sf"/>
</dbReference>
<feature type="region of interest" description="Disordered" evidence="1">
    <location>
        <begin position="660"/>
        <end position="685"/>
    </location>
</feature>
<sequence length="685" mass="76194">MASCTELNRTTCGPINKALPVPLSTSKKLVEPFNRLKHRANLFRRKNYSSQLDISSQSTNYRVPVASNRPVFTHQSSIETNNKNIGIILLKRSNSMVCPQKHLQSLLNQNNNNNNNNNDYINQHNSICIQLAGCSTDESSTDDYQLIKSSSVTSSNHYWAKPISSTMNNIDQHEIVSSTQPLASIDECRVNQNDNDDEIEAEDKVSSLLPNENNNSEQASVMPPSTMNVITGEKDDETKQQELISSSTVPTATISSSHSSSSSSPSSSSTVILRDHAEAIRIRRQCHSSISLLQHQQRQQSLSASVEDPFYDCKQQQSPKKLEQIFDMSTVKISMCTMTGKSLNNLDDGLSTTSSEEKGVQTMFNESLNSNSCVKRAISSTSLSSSSASIQTDSLEKKPKMPVIAFSVPSTADETTLTNDIEIPAHLTVQHQTDSPYRWPHVRERLLGEQACIYWVNYLGSTAIKMSSDDTTAIPSQAITRLKQSTQYARVLPIIGLSISSRGVEFLKHTKDRLVICFHDIRSIHCACQDPDLRYFAYVTREHRLTNGMSHTNSHTTIASTADNKHPLPPSPTLSIGGDYHHYCHVFVVKSEAMSTEIMLTFGQVFDLAYRLHRRLKCNGKKSKDMHTPLSSVTNNERHHPQLEVIRLSTKSDTTHNHVIMSSSTHSPATSSSSSSSTDDRKIFV</sequence>
<evidence type="ECO:0000259" key="2">
    <source>
        <dbReference type="PROSITE" id="PS01179"/>
    </source>
</evidence>
<feature type="compositionally biased region" description="Low complexity" evidence="1">
    <location>
        <begin position="206"/>
        <end position="217"/>
    </location>
</feature>
<evidence type="ECO:0000256" key="1">
    <source>
        <dbReference type="SAM" id="MobiDB-lite"/>
    </source>
</evidence>
<dbReference type="Proteomes" id="UP000663852">
    <property type="component" value="Unassembled WGS sequence"/>
</dbReference>
<gene>
    <name evidence="3" type="ORF">EDS130_LOCUS1396</name>
</gene>
<dbReference type="InterPro" id="IPR051133">
    <property type="entry name" value="Adapter_Engulfment-Domain"/>
</dbReference>
<feature type="region of interest" description="Disordered" evidence="1">
    <location>
        <begin position="621"/>
        <end position="641"/>
    </location>
</feature>
<feature type="domain" description="PID" evidence="2">
    <location>
        <begin position="454"/>
        <end position="615"/>
    </location>
</feature>
<proteinExistence type="predicted"/>
<dbReference type="PANTHER" id="PTHR11232:SF18">
    <property type="entry name" value="JNK-INTERACTING PROTEIN 1"/>
    <property type="match status" value="1"/>
</dbReference>
<evidence type="ECO:0000313" key="4">
    <source>
        <dbReference type="Proteomes" id="UP000663852"/>
    </source>
</evidence>
<dbReference type="Pfam" id="PF00640">
    <property type="entry name" value="PID"/>
    <property type="match status" value="1"/>
</dbReference>
<organism evidence="3 4">
    <name type="scientific">Adineta ricciae</name>
    <name type="common">Rotifer</name>
    <dbReference type="NCBI Taxonomy" id="249248"/>
    <lineage>
        <taxon>Eukaryota</taxon>
        <taxon>Metazoa</taxon>
        <taxon>Spiralia</taxon>
        <taxon>Gnathifera</taxon>
        <taxon>Rotifera</taxon>
        <taxon>Eurotatoria</taxon>
        <taxon>Bdelloidea</taxon>
        <taxon>Adinetida</taxon>
        <taxon>Adinetidae</taxon>
        <taxon>Adineta</taxon>
    </lineage>
</organism>